<protein>
    <recommendedName>
        <fullName evidence="2">dTDP-4-dehydrorhamnose 3,5-epimerase</fullName>
    </recommendedName>
</protein>
<dbReference type="EMBL" id="UINC01062323">
    <property type="protein sequence ID" value="SVB88830.1"/>
    <property type="molecule type" value="Genomic_DNA"/>
</dbReference>
<evidence type="ECO:0000313" key="1">
    <source>
        <dbReference type="EMBL" id="SVB88830.1"/>
    </source>
</evidence>
<sequence length="144" mass="16515">MDDILVTPLKRIPTVGGDVMHGLKKSDNGFNGFGEVYFSWVEQGAIKAWKCHQRITLNLLVPLGEVRFVFFSKERLAEQKEEFRIEKLGDNRYSRLTVPPGIWFGFQGLSSGCSLLMNVIDLEHDPDEVLRKETSEFDYDWSGE</sequence>
<reference evidence="1" key="1">
    <citation type="submission" date="2018-05" db="EMBL/GenBank/DDBJ databases">
        <authorList>
            <person name="Lanie J.A."/>
            <person name="Ng W.-L."/>
            <person name="Kazmierczak K.M."/>
            <person name="Andrzejewski T.M."/>
            <person name="Davidsen T.M."/>
            <person name="Wayne K.J."/>
            <person name="Tettelin H."/>
            <person name="Glass J.I."/>
            <person name="Rusch D."/>
            <person name="Podicherti R."/>
            <person name="Tsui H.-C.T."/>
            <person name="Winkler M.E."/>
        </authorList>
    </citation>
    <scope>NUCLEOTIDE SEQUENCE</scope>
</reference>
<dbReference type="InterPro" id="IPR014710">
    <property type="entry name" value="RmlC-like_jellyroll"/>
</dbReference>
<name>A0A382HNG4_9ZZZZ</name>
<gene>
    <name evidence="1" type="ORF">METZ01_LOCUS241684</name>
</gene>
<dbReference type="AlphaFoldDB" id="A0A382HNG4"/>
<dbReference type="Gene3D" id="2.60.120.10">
    <property type="entry name" value="Jelly Rolls"/>
    <property type="match status" value="1"/>
</dbReference>
<accession>A0A382HNG4</accession>
<proteinExistence type="predicted"/>
<dbReference type="InterPro" id="IPR011051">
    <property type="entry name" value="RmlC_Cupin_sf"/>
</dbReference>
<dbReference type="SUPFAM" id="SSF51182">
    <property type="entry name" value="RmlC-like cupins"/>
    <property type="match status" value="1"/>
</dbReference>
<organism evidence="1">
    <name type="scientific">marine metagenome</name>
    <dbReference type="NCBI Taxonomy" id="408172"/>
    <lineage>
        <taxon>unclassified sequences</taxon>
        <taxon>metagenomes</taxon>
        <taxon>ecological metagenomes</taxon>
    </lineage>
</organism>
<evidence type="ECO:0008006" key="2">
    <source>
        <dbReference type="Google" id="ProtNLM"/>
    </source>
</evidence>